<feature type="domain" description="Carbohydrate kinase PfkB" evidence="13">
    <location>
        <begin position="4"/>
        <end position="285"/>
    </location>
</feature>
<feature type="binding site" evidence="12">
    <location>
        <position position="182"/>
    </location>
    <ligand>
        <name>ATP</name>
        <dbReference type="ChEBI" id="CHEBI:30616"/>
    </ligand>
</feature>
<dbReference type="GO" id="GO:0046872">
    <property type="term" value="F:metal ion binding"/>
    <property type="evidence" value="ECO:0007669"/>
    <property type="project" value="UniProtKB-KW"/>
</dbReference>
<feature type="binding site" evidence="12">
    <location>
        <begin position="242"/>
        <end position="243"/>
    </location>
    <ligand>
        <name>ATP</name>
        <dbReference type="ChEBI" id="CHEBI:30616"/>
    </ligand>
</feature>
<evidence type="ECO:0000256" key="6">
    <source>
        <dbReference type="ARBA" id="ARBA00022741"/>
    </source>
</evidence>
<comment type="cofactor">
    <cofactor evidence="12">
        <name>Mg(2+)</name>
        <dbReference type="ChEBI" id="CHEBI:18420"/>
    </cofactor>
    <text evidence="12">Requires a divalent cation, most likely magnesium in vivo, as an electrophilic catalyst to aid phosphoryl group transfer. It is the chelate of the metal and the nucleotide that is the actual substrate.</text>
</comment>
<evidence type="ECO:0000256" key="10">
    <source>
        <dbReference type="ARBA" id="ARBA00022958"/>
    </source>
</evidence>
<dbReference type="InterPro" id="IPR011877">
    <property type="entry name" value="Ribokinase"/>
</dbReference>
<feature type="binding site" evidence="12">
    <location>
        <position position="278"/>
    </location>
    <ligand>
        <name>K(+)</name>
        <dbReference type="ChEBI" id="CHEBI:29103"/>
    </ligand>
</feature>
<comment type="similarity">
    <text evidence="1">Belongs to the carbohydrate kinase pfkB family.</text>
</comment>
<dbReference type="Gene3D" id="3.40.1190.20">
    <property type="match status" value="1"/>
</dbReference>
<evidence type="ECO:0000259" key="13">
    <source>
        <dbReference type="Pfam" id="PF00294"/>
    </source>
</evidence>
<keyword evidence="5 12" id="KW-0479">Metal-binding</keyword>
<feature type="binding site" evidence="12">
    <location>
        <position position="139"/>
    </location>
    <ligand>
        <name>substrate</name>
    </ligand>
</feature>
<dbReference type="InterPro" id="IPR002173">
    <property type="entry name" value="Carboh/pur_kinase_PfkB_CS"/>
</dbReference>
<comment type="activity regulation">
    <text evidence="12">Activated by a monovalent cation that binds near, but not in, the active site. The most likely occupant of the site in vivo is potassium. Ion binding induces a conformational change that may alter substrate affinity.</text>
</comment>
<dbReference type="SUPFAM" id="SSF53613">
    <property type="entry name" value="Ribokinase-like"/>
    <property type="match status" value="1"/>
</dbReference>
<evidence type="ECO:0000256" key="8">
    <source>
        <dbReference type="ARBA" id="ARBA00022840"/>
    </source>
</evidence>
<proteinExistence type="inferred from homology"/>
<dbReference type="Proteomes" id="UP001165079">
    <property type="component" value="Unassembled WGS sequence"/>
</dbReference>
<dbReference type="GO" id="GO:0005829">
    <property type="term" value="C:cytosol"/>
    <property type="evidence" value="ECO:0007669"/>
    <property type="project" value="TreeGrafter"/>
</dbReference>
<feature type="binding site" evidence="12">
    <location>
        <begin position="12"/>
        <end position="14"/>
    </location>
    <ligand>
        <name>substrate</name>
    </ligand>
</feature>
<comment type="caution">
    <text evidence="12">Lacks conserved residue(s) required for the propagation of feature annotation.</text>
</comment>
<evidence type="ECO:0000256" key="7">
    <source>
        <dbReference type="ARBA" id="ARBA00022777"/>
    </source>
</evidence>
<feature type="binding site" evidence="12">
    <location>
        <position position="239"/>
    </location>
    <ligand>
        <name>K(+)</name>
        <dbReference type="ChEBI" id="CHEBI:29103"/>
    </ligand>
</feature>
<dbReference type="RefSeq" id="WP_285665330.1">
    <property type="nucleotide sequence ID" value="NZ_BSTX01000003.1"/>
</dbReference>
<dbReference type="EMBL" id="BSTX01000003">
    <property type="protein sequence ID" value="GLZ80206.1"/>
    <property type="molecule type" value="Genomic_DNA"/>
</dbReference>
<comment type="pathway">
    <text evidence="12">Carbohydrate metabolism; D-ribose degradation; D-ribose 5-phosphate from beta-D-ribopyranose: step 2/2.</text>
</comment>
<feature type="active site" description="Proton acceptor" evidence="12">
    <location>
        <position position="243"/>
    </location>
</feature>
<dbReference type="InterPro" id="IPR029056">
    <property type="entry name" value="Ribokinase-like"/>
</dbReference>
<feature type="binding site" evidence="12">
    <location>
        <position position="273"/>
    </location>
    <ligand>
        <name>K(+)</name>
        <dbReference type="ChEBI" id="CHEBI:29103"/>
    </ligand>
</feature>
<keyword evidence="4 12" id="KW-0808">Transferase</keyword>
<dbReference type="PROSITE" id="PS00584">
    <property type="entry name" value="PFKB_KINASES_2"/>
    <property type="match status" value="1"/>
</dbReference>
<keyword evidence="10 12" id="KW-0630">Potassium</keyword>
<dbReference type="Pfam" id="PF00294">
    <property type="entry name" value="PfkB"/>
    <property type="match status" value="1"/>
</dbReference>
<comment type="caution">
    <text evidence="14">The sequence shown here is derived from an EMBL/GenBank/DDBJ whole genome shotgun (WGS) entry which is preliminary data.</text>
</comment>
<evidence type="ECO:0000256" key="9">
    <source>
        <dbReference type="ARBA" id="ARBA00022842"/>
    </source>
</evidence>
<comment type="similarity">
    <text evidence="12">Belongs to the carbohydrate kinase PfkB family. Ribokinase subfamily.</text>
</comment>
<gene>
    <name evidence="12 14" type="primary">rbsK</name>
    <name evidence="14" type="ORF">Afil01_50130</name>
</gene>
<dbReference type="InterPro" id="IPR002139">
    <property type="entry name" value="Ribo/fructo_kinase"/>
</dbReference>
<sequence length="298" mass="29644">MSIDVVVLGSANMDLVATAPTLPKPGETVLGHGFATVPGGKGLNQAVAAARAGARTAFIGAVGDDAFGAQLREALTADGVDVSGLREAPGASGVALIAVDDAGENSIVVAPGANATVDALTAADLGGLSGARVLLCQLEVPEPAIVAAGKATGDTTLMILNAAPARPLSAELLATVGLLVVNEVEAAMLSGWDADPLTALLRVVPRVVVTLGGAGSRYADAEGARLDVPAPKVPVVDTTGAGDCFTGALATAIAEGRPMEEALRWATAAGALAVQKTGATTSLPHRADIDQLYEVTYR</sequence>
<dbReference type="PANTHER" id="PTHR10584">
    <property type="entry name" value="SUGAR KINASE"/>
    <property type="match status" value="1"/>
</dbReference>
<feature type="binding site" evidence="12">
    <location>
        <position position="276"/>
    </location>
    <ligand>
        <name>K(+)</name>
        <dbReference type="ChEBI" id="CHEBI:29103"/>
    </ligand>
</feature>
<dbReference type="GO" id="GO:0019303">
    <property type="term" value="P:D-ribose catabolic process"/>
    <property type="evidence" value="ECO:0007669"/>
    <property type="project" value="UniProtKB-UniRule"/>
</dbReference>
<keyword evidence="8 12" id="KW-0067">ATP-binding</keyword>
<organism evidence="14 15">
    <name type="scientific">Actinorhabdospora filicis</name>
    <dbReference type="NCBI Taxonomy" id="1785913"/>
    <lineage>
        <taxon>Bacteria</taxon>
        <taxon>Bacillati</taxon>
        <taxon>Actinomycetota</taxon>
        <taxon>Actinomycetes</taxon>
        <taxon>Micromonosporales</taxon>
        <taxon>Micromonosporaceae</taxon>
        <taxon>Actinorhabdospora</taxon>
    </lineage>
</organism>
<dbReference type="InterPro" id="IPR011611">
    <property type="entry name" value="PfkB_dom"/>
</dbReference>
<evidence type="ECO:0000313" key="14">
    <source>
        <dbReference type="EMBL" id="GLZ80206.1"/>
    </source>
</evidence>
<accession>A0A9W6SQ62</accession>
<keyword evidence="11 12" id="KW-0119">Carbohydrate metabolism</keyword>
<comment type="catalytic activity">
    <reaction evidence="12">
        <text>D-ribose + ATP = D-ribose 5-phosphate + ADP + H(+)</text>
        <dbReference type="Rhea" id="RHEA:13697"/>
        <dbReference type="ChEBI" id="CHEBI:15378"/>
        <dbReference type="ChEBI" id="CHEBI:30616"/>
        <dbReference type="ChEBI" id="CHEBI:47013"/>
        <dbReference type="ChEBI" id="CHEBI:78346"/>
        <dbReference type="ChEBI" id="CHEBI:456216"/>
        <dbReference type="EC" id="2.7.1.15"/>
    </reaction>
</comment>
<comment type="subunit">
    <text evidence="12">Homodimer.</text>
</comment>
<evidence type="ECO:0000256" key="11">
    <source>
        <dbReference type="ARBA" id="ARBA00023277"/>
    </source>
</evidence>
<dbReference type="CDD" id="cd01174">
    <property type="entry name" value="ribokinase"/>
    <property type="match status" value="1"/>
</dbReference>
<feature type="binding site" evidence="12">
    <location>
        <position position="243"/>
    </location>
    <ligand>
        <name>substrate</name>
    </ligand>
</feature>
<comment type="subcellular location">
    <subcellularLocation>
        <location evidence="12">Cytoplasm</location>
    </subcellularLocation>
</comment>
<dbReference type="GO" id="GO:0005524">
    <property type="term" value="F:ATP binding"/>
    <property type="evidence" value="ECO:0007669"/>
    <property type="project" value="UniProtKB-UniRule"/>
</dbReference>
<keyword evidence="6 12" id="KW-0547">Nucleotide-binding</keyword>
<name>A0A9W6SQ62_9ACTN</name>
<keyword evidence="12" id="KW-0963">Cytoplasm</keyword>
<evidence type="ECO:0000256" key="2">
    <source>
        <dbReference type="ARBA" id="ARBA00012035"/>
    </source>
</evidence>
<keyword evidence="9 12" id="KW-0460">Magnesium</keyword>
<reference evidence="14" key="1">
    <citation type="submission" date="2023-03" db="EMBL/GenBank/DDBJ databases">
        <title>Actinorhabdospora filicis NBRC 111898.</title>
        <authorList>
            <person name="Ichikawa N."/>
            <person name="Sato H."/>
            <person name="Tonouchi N."/>
        </authorList>
    </citation>
    <scope>NUCLEOTIDE SEQUENCE</scope>
    <source>
        <strain evidence="14">NBRC 111898</strain>
    </source>
</reference>
<feature type="binding site" evidence="12">
    <location>
        <position position="282"/>
    </location>
    <ligand>
        <name>K(+)</name>
        <dbReference type="ChEBI" id="CHEBI:29103"/>
    </ligand>
</feature>
<evidence type="ECO:0000256" key="12">
    <source>
        <dbReference type="HAMAP-Rule" id="MF_01987"/>
    </source>
</evidence>
<dbReference type="EC" id="2.7.1.15" evidence="2 12"/>
<dbReference type="HAMAP" id="MF_01987">
    <property type="entry name" value="Ribokinase"/>
    <property type="match status" value="1"/>
</dbReference>
<keyword evidence="7 12" id="KW-0418">Kinase</keyword>
<evidence type="ECO:0000256" key="5">
    <source>
        <dbReference type="ARBA" id="ARBA00022723"/>
    </source>
</evidence>
<protein>
    <recommendedName>
        <fullName evidence="3 12">Ribokinase</fullName>
        <shortName evidence="12">RK</shortName>
        <ecNumber evidence="2 12">2.7.1.15</ecNumber>
    </recommendedName>
</protein>
<evidence type="ECO:0000256" key="4">
    <source>
        <dbReference type="ARBA" id="ARBA00022679"/>
    </source>
</evidence>
<feature type="binding site" evidence="12">
    <location>
        <begin position="210"/>
        <end position="215"/>
    </location>
    <ligand>
        <name>ATP</name>
        <dbReference type="ChEBI" id="CHEBI:30616"/>
    </ligand>
</feature>
<comment type="function">
    <text evidence="12">Catalyzes the phosphorylation of ribose at O-5 in a reaction requiring ATP and magnesium. The resulting D-ribose-5-phosphate can then be used either for sythesis of nucleotides, histidine, and tryptophan, or as a component of the pentose phosphate pathway.</text>
</comment>
<evidence type="ECO:0000256" key="3">
    <source>
        <dbReference type="ARBA" id="ARBA00016943"/>
    </source>
</evidence>
<evidence type="ECO:0000256" key="1">
    <source>
        <dbReference type="ARBA" id="ARBA00005380"/>
    </source>
</evidence>
<feature type="binding site" evidence="12">
    <location>
        <begin position="40"/>
        <end position="44"/>
    </location>
    <ligand>
        <name>substrate</name>
    </ligand>
</feature>
<dbReference type="AlphaFoldDB" id="A0A9W6SQ62"/>
<evidence type="ECO:0000313" key="15">
    <source>
        <dbReference type="Proteomes" id="UP001165079"/>
    </source>
</evidence>
<keyword evidence="15" id="KW-1185">Reference proteome</keyword>
<feature type="binding site" evidence="12">
    <location>
        <position position="237"/>
    </location>
    <ligand>
        <name>K(+)</name>
        <dbReference type="ChEBI" id="CHEBI:29103"/>
    </ligand>
</feature>
<dbReference type="PANTHER" id="PTHR10584:SF166">
    <property type="entry name" value="RIBOKINASE"/>
    <property type="match status" value="1"/>
</dbReference>
<dbReference type="GO" id="GO:0004747">
    <property type="term" value="F:ribokinase activity"/>
    <property type="evidence" value="ECO:0007669"/>
    <property type="project" value="UniProtKB-UniRule"/>
</dbReference>
<dbReference type="PRINTS" id="PR00990">
    <property type="entry name" value="RIBOKINASE"/>
</dbReference>